<dbReference type="Gene3D" id="1.10.540.10">
    <property type="entry name" value="Acyl-CoA dehydrogenase/oxidase, N-terminal domain"/>
    <property type="match status" value="1"/>
</dbReference>
<evidence type="ECO:0000256" key="5">
    <source>
        <dbReference type="ARBA" id="ARBA00023002"/>
    </source>
</evidence>
<evidence type="ECO:0000259" key="8">
    <source>
        <dbReference type="Pfam" id="PF02771"/>
    </source>
</evidence>
<evidence type="ECO:0000256" key="1">
    <source>
        <dbReference type="ARBA" id="ARBA00001974"/>
    </source>
</evidence>
<gene>
    <name evidence="9" type="ORF">EZ313_15775</name>
</gene>
<comment type="cofactor">
    <cofactor evidence="1">
        <name>FAD</name>
        <dbReference type="ChEBI" id="CHEBI:57692"/>
    </cofactor>
</comment>
<dbReference type="RefSeq" id="WP_135264230.1">
    <property type="nucleotide sequence ID" value="NZ_SMLM01000002.1"/>
</dbReference>
<dbReference type="OrthoDB" id="9770681at2"/>
<dbReference type="InterPro" id="IPR006089">
    <property type="entry name" value="Acyl-CoA_DH_CS"/>
</dbReference>
<protein>
    <submittedName>
        <fullName evidence="9">Acyl-CoA dehydrogenase</fullName>
    </submittedName>
</protein>
<dbReference type="PANTHER" id="PTHR43884">
    <property type="entry name" value="ACYL-COA DEHYDROGENASE"/>
    <property type="match status" value="1"/>
</dbReference>
<dbReference type="GO" id="GO:0003995">
    <property type="term" value="F:acyl-CoA dehydrogenase activity"/>
    <property type="evidence" value="ECO:0007669"/>
    <property type="project" value="InterPro"/>
</dbReference>
<evidence type="ECO:0000313" key="10">
    <source>
        <dbReference type="Proteomes" id="UP000298180"/>
    </source>
</evidence>
<dbReference type="FunFam" id="1.20.140.10:FF:000001">
    <property type="entry name" value="Acyl-CoA dehydrogenase"/>
    <property type="match status" value="1"/>
</dbReference>
<dbReference type="InterPro" id="IPR036250">
    <property type="entry name" value="AcylCo_DH-like_C"/>
</dbReference>
<dbReference type="SUPFAM" id="SSF47203">
    <property type="entry name" value="Acyl-CoA dehydrogenase C-terminal domain-like"/>
    <property type="match status" value="1"/>
</dbReference>
<keyword evidence="4" id="KW-0274">FAD</keyword>
<dbReference type="Proteomes" id="UP000298180">
    <property type="component" value="Unassembled WGS sequence"/>
</dbReference>
<dbReference type="InterPro" id="IPR046373">
    <property type="entry name" value="Acyl-CoA_Oxase/DH_mid-dom_sf"/>
</dbReference>
<dbReference type="Pfam" id="PF00441">
    <property type="entry name" value="Acyl-CoA_dh_1"/>
    <property type="match status" value="1"/>
</dbReference>
<dbReference type="GO" id="GO:0050660">
    <property type="term" value="F:flavin adenine dinucleotide binding"/>
    <property type="evidence" value="ECO:0007669"/>
    <property type="project" value="InterPro"/>
</dbReference>
<dbReference type="Gene3D" id="1.20.140.10">
    <property type="entry name" value="Butyryl-CoA Dehydrogenase, subunit A, domain 3"/>
    <property type="match status" value="1"/>
</dbReference>
<dbReference type="PROSITE" id="PS00073">
    <property type="entry name" value="ACYL_COA_DH_2"/>
    <property type="match status" value="1"/>
</dbReference>
<dbReference type="InterPro" id="IPR006091">
    <property type="entry name" value="Acyl-CoA_Oxase/DH_mid-dom"/>
</dbReference>
<evidence type="ECO:0000256" key="3">
    <source>
        <dbReference type="ARBA" id="ARBA00022630"/>
    </source>
</evidence>
<dbReference type="SUPFAM" id="SSF56645">
    <property type="entry name" value="Acyl-CoA dehydrogenase NM domain-like"/>
    <property type="match status" value="1"/>
</dbReference>
<name>A0A4Z0BXH2_9BURK</name>
<comment type="caution">
    <text evidence="9">The sequence shown here is derived from an EMBL/GenBank/DDBJ whole genome shotgun (WGS) entry which is preliminary data.</text>
</comment>
<keyword evidence="3" id="KW-0285">Flavoprotein</keyword>
<comment type="similarity">
    <text evidence="2">Belongs to the acyl-CoA dehydrogenase family.</text>
</comment>
<dbReference type="PANTHER" id="PTHR43884:SF12">
    <property type="entry name" value="ISOVALERYL-COA DEHYDROGENASE, MITOCHONDRIAL-RELATED"/>
    <property type="match status" value="1"/>
</dbReference>
<reference evidence="9 10" key="1">
    <citation type="submission" date="2019-03" db="EMBL/GenBank/DDBJ databases">
        <title>Ramlibacter henchirensis DSM 14656, whole genome shotgun sequence.</title>
        <authorList>
            <person name="Zhang X."/>
            <person name="Feng G."/>
            <person name="Zhu H."/>
        </authorList>
    </citation>
    <scope>NUCLEOTIDE SEQUENCE [LARGE SCALE GENOMIC DNA]</scope>
    <source>
        <strain evidence="9 10">DSM 14656</strain>
    </source>
</reference>
<dbReference type="EMBL" id="SMLM01000002">
    <property type="protein sequence ID" value="TFZ02705.1"/>
    <property type="molecule type" value="Genomic_DNA"/>
</dbReference>
<dbReference type="InterPro" id="IPR009100">
    <property type="entry name" value="AcylCoA_DH/oxidase_NM_dom_sf"/>
</dbReference>
<proteinExistence type="inferred from homology"/>
<evidence type="ECO:0000259" key="7">
    <source>
        <dbReference type="Pfam" id="PF02770"/>
    </source>
</evidence>
<dbReference type="Gene3D" id="2.40.110.10">
    <property type="entry name" value="Butyryl-CoA Dehydrogenase, subunit A, domain 2"/>
    <property type="match status" value="1"/>
</dbReference>
<organism evidence="9 10">
    <name type="scientific">Ramlibacter henchirensis</name>
    <dbReference type="NCBI Taxonomy" id="204072"/>
    <lineage>
        <taxon>Bacteria</taxon>
        <taxon>Pseudomonadati</taxon>
        <taxon>Pseudomonadota</taxon>
        <taxon>Betaproteobacteria</taxon>
        <taxon>Burkholderiales</taxon>
        <taxon>Comamonadaceae</taxon>
        <taxon>Ramlibacter</taxon>
    </lineage>
</organism>
<feature type="domain" description="Acyl-CoA oxidase/dehydrogenase middle" evidence="7">
    <location>
        <begin position="125"/>
        <end position="221"/>
    </location>
</feature>
<evidence type="ECO:0000313" key="9">
    <source>
        <dbReference type="EMBL" id="TFZ02705.1"/>
    </source>
</evidence>
<evidence type="ECO:0000259" key="6">
    <source>
        <dbReference type="Pfam" id="PF00441"/>
    </source>
</evidence>
<feature type="domain" description="Acyl-CoA dehydrogenase/oxidase C-terminal" evidence="6">
    <location>
        <begin position="234"/>
        <end position="382"/>
    </location>
</feature>
<sequence length="382" mass="42369">MALEFKRSWSDPELELYRQTVVRFIDEELAPGDEEARKRGHVGHAVWRRAGELGLLCADIPDDWGGGGGDFRHEAVVYEEMARRSLTGMNTSVHAIVAHYLLNHGTEEQKRKYLPRMARGELVGAIAMTEPGTGSDLQAIRTRATRTAEGWRIDGSKTFITNGYLAGLVLVVCKTDPAQRARGTSILIVETEGARGYSVSRVLPKMGLKAQDTSELFFDGVEVPGQNLLGGVEGQGFYQLMSDLPYERLIIGVMALAAMEGAYHATLDYVRERQVFGKPLVEQQNTRFKLAEIATQIMAGRAFIDQCVDRLLRGELDTATASMAKLWGSEAQGRVVDECLQLFGGYGFMDEYVISRMYTDARVQRIYGGTSEIMKEVIARAL</sequence>
<keyword evidence="10" id="KW-1185">Reference proteome</keyword>
<dbReference type="AlphaFoldDB" id="A0A4Z0BXH2"/>
<dbReference type="FunFam" id="2.40.110.10:FF:000002">
    <property type="entry name" value="Acyl-CoA dehydrogenase fadE12"/>
    <property type="match status" value="1"/>
</dbReference>
<dbReference type="Pfam" id="PF02771">
    <property type="entry name" value="Acyl-CoA_dh_N"/>
    <property type="match status" value="1"/>
</dbReference>
<evidence type="ECO:0000256" key="4">
    <source>
        <dbReference type="ARBA" id="ARBA00022827"/>
    </source>
</evidence>
<dbReference type="InterPro" id="IPR037069">
    <property type="entry name" value="AcylCoA_DH/ox_N_sf"/>
</dbReference>
<keyword evidence="5" id="KW-0560">Oxidoreductase</keyword>
<dbReference type="Pfam" id="PF02770">
    <property type="entry name" value="Acyl-CoA_dh_M"/>
    <property type="match status" value="1"/>
</dbReference>
<evidence type="ECO:0000256" key="2">
    <source>
        <dbReference type="ARBA" id="ARBA00009347"/>
    </source>
</evidence>
<dbReference type="InterPro" id="IPR013786">
    <property type="entry name" value="AcylCoA_DH/ox_N"/>
</dbReference>
<feature type="domain" description="Acyl-CoA dehydrogenase/oxidase N-terminal" evidence="8">
    <location>
        <begin position="12"/>
        <end position="121"/>
    </location>
</feature>
<dbReference type="InterPro" id="IPR009075">
    <property type="entry name" value="AcylCo_DH/oxidase_C"/>
</dbReference>
<accession>A0A4Z0BXH2</accession>